<keyword evidence="2" id="KW-0238">DNA-binding</keyword>
<feature type="domain" description="HTH hxlR-type" evidence="4">
    <location>
        <begin position="13"/>
        <end position="113"/>
    </location>
</feature>
<reference evidence="6" key="1">
    <citation type="submission" date="2018-08" db="EMBL/GenBank/DDBJ databases">
        <authorList>
            <person name="Chevrot R."/>
        </authorList>
    </citation>
    <scope>NUCLEOTIDE SEQUENCE [LARGE SCALE GENOMIC DNA]</scope>
</reference>
<dbReference type="InterPro" id="IPR002577">
    <property type="entry name" value="HTH_HxlR"/>
</dbReference>
<keyword evidence="1" id="KW-0805">Transcription regulation</keyword>
<sequence>MGDVGFMGTEGKCPGAYSAIDVITGKWKPRILYRLAQSDSVRFNELRRFITEITQKMLTSHLRELEEHDVVSRVIYPEVPPRVEYSLTAYGRNIIPILQSLQDWGMAHLSHLEQDSDHSTGDRSPTK</sequence>
<dbReference type="PANTHER" id="PTHR33204">
    <property type="entry name" value="TRANSCRIPTIONAL REGULATOR, MARR FAMILY"/>
    <property type="match status" value="1"/>
</dbReference>
<dbReference type="Pfam" id="PF01638">
    <property type="entry name" value="HxlR"/>
    <property type="match status" value="1"/>
</dbReference>
<evidence type="ECO:0000256" key="2">
    <source>
        <dbReference type="ARBA" id="ARBA00023125"/>
    </source>
</evidence>
<dbReference type="SUPFAM" id="SSF46785">
    <property type="entry name" value="Winged helix' DNA-binding domain"/>
    <property type="match status" value="1"/>
</dbReference>
<proteinExistence type="predicted"/>
<dbReference type="GO" id="GO:0003677">
    <property type="term" value="F:DNA binding"/>
    <property type="evidence" value="ECO:0007669"/>
    <property type="project" value="UniProtKB-KW"/>
</dbReference>
<name>A0A383RG27_PAEAL</name>
<evidence type="ECO:0000313" key="6">
    <source>
        <dbReference type="Proteomes" id="UP000304148"/>
    </source>
</evidence>
<organism evidence="5 6">
    <name type="scientific">Paenibacillus alvei</name>
    <name type="common">Bacillus alvei</name>
    <dbReference type="NCBI Taxonomy" id="44250"/>
    <lineage>
        <taxon>Bacteria</taxon>
        <taxon>Bacillati</taxon>
        <taxon>Bacillota</taxon>
        <taxon>Bacilli</taxon>
        <taxon>Bacillales</taxon>
        <taxon>Paenibacillaceae</taxon>
        <taxon>Paenibacillus</taxon>
    </lineage>
</organism>
<evidence type="ECO:0000256" key="3">
    <source>
        <dbReference type="ARBA" id="ARBA00023163"/>
    </source>
</evidence>
<dbReference type="PROSITE" id="PS51118">
    <property type="entry name" value="HTH_HXLR"/>
    <property type="match status" value="1"/>
</dbReference>
<dbReference type="Gene3D" id="1.10.10.10">
    <property type="entry name" value="Winged helix-like DNA-binding domain superfamily/Winged helix DNA-binding domain"/>
    <property type="match status" value="1"/>
</dbReference>
<dbReference type="AlphaFoldDB" id="A0A383RG27"/>
<protein>
    <submittedName>
        <fullName evidence="5">MarR family transcriptional regulator</fullName>
    </submittedName>
</protein>
<dbReference type="InterPro" id="IPR036390">
    <property type="entry name" value="WH_DNA-bd_sf"/>
</dbReference>
<dbReference type="Proteomes" id="UP000304148">
    <property type="component" value="Chromosome"/>
</dbReference>
<keyword evidence="3" id="KW-0804">Transcription</keyword>
<accession>A0A383RG27</accession>
<evidence type="ECO:0000313" key="5">
    <source>
        <dbReference type="EMBL" id="SYX85532.1"/>
    </source>
</evidence>
<evidence type="ECO:0000256" key="1">
    <source>
        <dbReference type="ARBA" id="ARBA00023015"/>
    </source>
</evidence>
<gene>
    <name evidence="5" type="ORF">PBLR_13954</name>
</gene>
<dbReference type="PANTHER" id="PTHR33204:SF29">
    <property type="entry name" value="TRANSCRIPTIONAL REGULATOR"/>
    <property type="match status" value="1"/>
</dbReference>
<dbReference type="EMBL" id="LS992241">
    <property type="protein sequence ID" value="SYX85532.1"/>
    <property type="molecule type" value="Genomic_DNA"/>
</dbReference>
<dbReference type="InterPro" id="IPR036388">
    <property type="entry name" value="WH-like_DNA-bd_sf"/>
</dbReference>
<evidence type="ECO:0000259" key="4">
    <source>
        <dbReference type="PROSITE" id="PS51118"/>
    </source>
</evidence>